<organism evidence="2 3">
    <name type="scientific">Paracoccus onchidii</name>
    <dbReference type="NCBI Taxonomy" id="3017813"/>
    <lineage>
        <taxon>Bacteria</taxon>
        <taxon>Pseudomonadati</taxon>
        <taxon>Pseudomonadota</taxon>
        <taxon>Alphaproteobacteria</taxon>
        <taxon>Rhodobacterales</taxon>
        <taxon>Paracoccaceae</taxon>
        <taxon>Paracoccus</taxon>
    </lineage>
</organism>
<sequence>MAEPIPTDFSTADWRSAILLAYPALRPGADKDSLIGPDDSLFPMSGPTGRSPRAHLDAPTTGDQFIPAYPLSRDLDNRTEPFFDPGRVRDGAFFALLYGNSPADVEAELETVTFGGARFHVTARNGVACQLRAAFTLLAPHRATLAPFFEAVGGGYVWRRISGTDRLSPHSWGIAIDINASLGGYWRWTGATEGAVGDYDNRVPWSLIEAMERSGFIWGGKWHHFDGMHFEYRPELILYGRMLEGGGR</sequence>
<proteinExistence type="predicted"/>
<reference evidence="2" key="1">
    <citation type="submission" date="2022-12" db="EMBL/GenBank/DDBJ databases">
        <title>Paracoccus onchidii sp. nov., isolated from a marine invertebrate from the South China Sea.</title>
        <authorList>
            <person name="Xu S."/>
            <person name="Liu Z."/>
            <person name="Xu Y."/>
        </authorList>
    </citation>
    <scope>NUCLEOTIDE SEQUENCE</scope>
    <source>
        <strain evidence="2">Z330</strain>
    </source>
</reference>
<accession>A0ABT4ZA14</accession>
<evidence type="ECO:0000313" key="3">
    <source>
        <dbReference type="Proteomes" id="UP001165641"/>
    </source>
</evidence>
<keyword evidence="3" id="KW-1185">Reference proteome</keyword>
<dbReference type="RefSeq" id="WP_271887551.1">
    <property type="nucleotide sequence ID" value="NZ_JAQBIE010000002.1"/>
</dbReference>
<dbReference type="Proteomes" id="UP001165641">
    <property type="component" value="Unassembled WGS sequence"/>
</dbReference>
<dbReference type="SUPFAM" id="SSF55166">
    <property type="entry name" value="Hedgehog/DD-peptidase"/>
    <property type="match status" value="1"/>
</dbReference>
<dbReference type="Pfam" id="PF13539">
    <property type="entry name" value="Peptidase_M15_4"/>
    <property type="match status" value="1"/>
</dbReference>
<feature type="domain" description="Peptidase M15C" evidence="1">
    <location>
        <begin position="163"/>
        <end position="232"/>
    </location>
</feature>
<name>A0ABT4ZA14_9RHOB</name>
<dbReference type="InterPro" id="IPR009045">
    <property type="entry name" value="Zn_M74/Hedgehog-like"/>
</dbReference>
<dbReference type="EMBL" id="JAQBIE010000002">
    <property type="protein sequence ID" value="MDB6176185.1"/>
    <property type="molecule type" value="Genomic_DNA"/>
</dbReference>
<comment type="caution">
    <text evidence="2">The sequence shown here is derived from an EMBL/GenBank/DDBJ whole genome shotgun (WGS) entry which is preliminary data.</text>
</comment>
<dbReference type="InterPro" id="IPR039561">
    <property type="entry name" value="Peptidase_M15C"/>
</dbReference>
<evidence type="ECO:0000259" key="1">
    <source>
        <dbReference type="Pfam" id="PF13539"/>
    </source>
</evidence>
<dbReference type="Gene3D" id="3.30.1380.10">
    <property type="match status" value="1"/>
</dbReference>
<protein>
    <submittedName>
        <fullName evidence="2">M15 family metallopeptidase</fullName>
    </submittedName>
</protein>
<gene>
    <name evidence="2" type="ORF">PAF17_01540</name>
</gene>
<evidence type="ECO:0000313" key="2">
    <source>
        <dbReference type="EMBL" id="MDB6176185.1"/>
    </source>
</evidence>